<protein>
    <submittedName>
        <fullName evidence="2">Uncharacterized protein</fullName>
    </submittedName>
</protein>
<organism evidence="2 3">
    <name type="scientific">Cryoendolithus antarcticus</name>
    <dbReference type="NCBI Taxonomy" id="1507870"/>
    <lineage>
        <taxon>Eukaryota</taxon>
        <taxon>Fungi</taxon>
        <taxon>Dikarya</taxon>
        <taxon>Ascomycota</taxon>
        <taxon>Pezizomycotina</taxon>
        <taxon>Dothideomycetes</taxon>
        <taxon>Dothideomycetidae</taxon>
        <taxon>Cladosporiales</taxon>
        <taxon>Cladosporiaceae</taxon>
        <taxon>Cryoendolithus</taxon>
    </lineage>
</organism>
<dbReference type="AlphaFoldDB" id="A0A1V8S917"/>
<comment type="caution">
    <text evidence="2">The sequence shown here is derived from an EMBL/GenBank/DDBJ whole genome shotgun (WGS) entry which is preliminary data.</text>
</comment>
<name>A0A1V8S917_9PEZI</name>
<feature type="region of interest" description="Disordered" evidence="1">
    <location>
        <begin position="185"/>
        <end position="206"/>
    </location>
</feature>
<feature type="compositionally biased region" description="Low complexity" evidence="1">
    <location>
        <begin position="187"/>
        <end position="198"/>
    </location>
</feature>
<gene>
    <name evidence="2" type="ORF">B0A48_18456</name>
</gene>
<keyword evidence="3" id="KW-1185">Reference proteome</keyword>
<proteinExistence type="predicted"/>
<evidence type="ECO:0000313" key="2">
    <source>
        <dbReference type="EMBL" id="OQN95708.1"/>
    </source>
</evidence>
<evidence type="ECO:0000313" key="3">
    <source>
        <dbReference type="Proteomes" id="UP000192596"/>
    </source>
</evidence>
<accession>A0A1V8S917</accession>
<dbReference type="Proteomes" id="UP000192596">
    <property type="component" value="Unassembled WGS sequence"/>
</dbReference>
<evidence type="ECO:0000256" key="1">
    <source>
        <dbReference type="SAM" id="MobiDB-lite"/>
    </source>
</evidence>
<dbReference type="OrthoDB" id="3210866at2759"/>
<dbReference type="InParanoid" id="A0A1V8S917"/>
<dbReference type="EMBL" id="NAJO01000081">
    <property type="protein sequence ID" value="OQN95708.1"/>
    <property type="molecule type" value="Genomic_DNA"/>
</dbReference>
<reference evidence="3" key="1">
    <citation type="submission" date="2017-03" db="EMBL/GenBank/DDBJ databases">
        <title>Genomes of endolithic fungi from Antarctica.</title>
        <authorList>
            <person name="Coleine C."/>
            <person name="Masonjones S."/>
            <person name="Stajich J.E."/>
        </authorList>
    </citation>
    <scope>NUCLEOTIDE SEQUENCE [LARGE SCALE GENOMIC DNA]</scope>
    <source>
        <strain evidence="3">CCFEE 5527</strain>
    </source>
</reference>
<feature type="region of interest" description="Disordered" evidence="1">
    <location>
        <begin position="303"/>
        <end position="326"/>
    </location>
</feature>
<sequence>MPPKNTPGLQRQNPERRFGRSWRTALTKNALLHWADEYAASNEFMFIRDGYNKQQARPKRTAPLALAAVAAAAAHVDDEGEAVGDSTQRREFVQTVVDTIQSMPDVDTALQSPLCVGAAKRDLPAQAKQRSQLRRAAVYFLQTEPTAHVSNVTQQQHPEAVEQAALVAVGYDGWDTFSWTRTLTRNPLQPASPAQPAPGNVGNEPLPDRESILLNHSLSRKQIEFFPSPVTGQGQQGMLATVYNADTLQFAGEMRYGPQSVFHYHAHQHSHLISAASGTQLPNLASSLTSIVQGIADGQAGVPVQPQAGGSARAVASGTSGKRRRVGDADEEVLLKMIGRLPQTLRPCEIPTPPAISFARDLVRLRRDWYSEEHASLRVKGVPVPLRYWNQLYTHEAWEIQKQNFTDFKRFPAPPLPTRQWVFLSELEGTFVGDEERFWADLHYPRQEREAQGREDQQQAATAKLEFVGNAYLEHFGYLKSGKKHAMSNAQDVARRYREVKGITTRYDRWYSVEKAAQCGEVLYDNGSAAVPSPGAG</sequence>